<dbReference type="AlphaFoldDB" id="K1U6H0"/>
<dbReference type="GO" id="GO:0005829">
    <property type="term" value="C:cytosol"/>
    <property type="evidence" value="ECO:0007669"/>
    <property type="project" value="TreeGrafter"/>
</dbReference>
<proteinExistence type="predicted"/>
<name>K1U6H0_9ZZZZ</name>
<dbReference type="InterPro" id="IPR058240">
    <property type="entry name" value="rSAM_sf"/>
</dbReference>
<sequence>MFCSYCIIPYARGRIRSRKIESVVSEIEKIVKENIKEVVITGIHVASYGKDFDSENTY</sequence>
<dbReference type="GO" id="GO:0051539">
    <property type="term" value="F:4 iron, 4 sulfur cluster binding"/>
    <property type="evidence" value="ECO:0007669"/>
    <property type="project" value="TreeGrafter"/>
</dbReference>
<dbReference type="PANTHER" id="PTHR43020">
    <property type="entry name" value="CDK5 REGULATORY SUBUNIT-ASSOCIATED PROTEIN 1"/>
    <property type="match status" value="1"/>
</dbReference>
<accession>K1U6H0</accession>
<protein>
    <recommendedName>
        <fullName evidence="1">Radical SAM core domain-containing protein</fullName>
    </recommendedName>
</protein>
<evidence type="ECO:0000259" key="1">
    <source>
        <dbReference type="PROSITE" id="PS51918"/>
    </source>
</evidence>
<dbReference type="Gene3D" id="3.80.30.20">
    <property type="entry name" value="tm_1862 like domain"/>
    <property type="match status" value="1"/>
</dbReference>
<dbReference type="EMBL" id="AJWZ01000850">
    <property type="protein sequence ID" value="EKC75579.1"/>
    <property type="molecule type" value="Genomic_DNA"/>
</dbReference>
<dbReference type="InterPro" id="IPR007197">
    <property type="entry name" value="rSAM"/>
</dbReference>
<feature type="domain" description="Radical SAM core" evidence="1">
    <location>
        <begin position="1"/>
        <end position="58"/>
    </location>
</feature>
<dbReference type="InterPro" id="IPR023404">
    <property type="entry name" value="rSAM_horseshoe"/>
</dbReference>
<gene>
    <name evidence="2" type="ORF">OBE_01292</name>
</gene>
<dbReference type="PROSITE" id="PS51918">
    <property type="entry name" value="RADICAL_SAM"/>
    <property type="match status" value="1"/>
</dbReference>
<dbReference type="GO" id="GO:0035597">
    <property type="term" value="F:tRNA-2-methylthio-N(6)-dimethylallyladenosine(37) synthase activity"/>
    <property type="evidence" value="ECO:0007669"/>
    <property type="project" value="TreeGrafter"/>
</dbReference>
<organism evidence="2">
    <name type="scientific">human gut metagenome</name>
    <dbReference type="NCBI Taxonomy" id="408170"/>
    <lineage>
        <taxon>unclassified sequences</taxon>
        <taxon>metagenomes</taxon>
        <taxon>organismal metagenomes</taxon>
    </lineage>
</organism>
<comment type="caution">
    <text evidence="2">The sequence shown here is derived from an EMBL/GenBank/DDBJ whole genome shotgun (WGS) entry which is preliminary data.</text>
</comment>
<dbReference type="SUPFAM" id="SSF102114">
    <property type="entry name" value="Radical SAM enzymes"/>
    <property type="match status" value="1"/>
</dbReference>
<reference evidence="2" key="1">
    <citation type="journal article" date="2013" name="Environ. Microbiol.">
        <title>Microbiota from the distal guts of lean and obese adolescents exhibit partial functional redundancy besides clear differences in community structure.</title>
        <authorList>
            <person name="Ferrer M."/>
            <person name="Ruiz A."/>
            <person name="Lanza F."/>
            <person name="Haange S.B."/>
            <person name="Oberbach A."/>
            <person name="Till H."/>
            <person name="Bargiela R."/>
            <person name="Campoy C."/>
            <person name="Segura M.T."/>
            <person name="Richter M."/>
            <person name="von Bergen M."/>
            <person name="Seifert J."/>
            <person name="Suarez A."/>
        </authorList>
    </citation>
    <scope>NUCLEOTIDE SEQUENCE</scope>
</reference>
<evidence type="ECO:0000313" key="2">
    <source>
        <dbReference type="EMBL" id="EKC75579.1"/>
    </source>
</evidence>
<dbReference type="PANTHER" id="PTHR43020:SF2">
    <property type="entry name" value="MITOCHONDRIAL TRNA METHYLTHIOTRANSFERASE CDK5RAP1"/>
    <property type="match status" value="1"/>
</dbReference>